<evidence type="ECO:0000313" key="1">
    <source>
        <dbReference type="EMBL" id="GGG44154.1"/>
    </source>
</evidence>
<dbReference type="Proteomes" id="UP000597507">
    <property type="component" value="Unassembled WGS sequence"/>
</dbReference>
<evidence type="ECO:0000313" key="2">
    <source>
        <dbReference type="Proteomes" id="UP000597507"/>
    </source>
</evidence>
<gene>
    <name evidence="1" type="ORF">GCM10010964_34440</name>
</gene>
<comment type="caution">
    <text evidence="1">The sequence shown here is derived from an EMBL/GenBank/DDBJ whole genome shotgun (WGS) entry which is preliminary data.</text>
</comment>
<protein>
    <recommendedName>
        <fullName evidence="3">Acyl dehydratase</fullName>
    </recommendedName>
</protein>
<keyword evidence="2" id="KW-1185">Reference proteome</keyword>
<sequence>MLKVRTVEPEERWFEDFHEGQEFPVITRGPMMVGHQVRWAGACDNYESEFHHDEYVARAQGLPGIILSGPLMASYLLTAVTQWLGRHARLVRFFDQNRGPTMPRDMAHLHGRVRRAYEQDGRCLVELECWITNQRGEVTTPGSALAELPRRPGGGR</sequence>
<dbReference type="EMBL" id="BMKS01000012">
    <property type="protein sequence ID" value="GGG44154.1"/>
    <property type="molecule type" value="Genomic_DNA"/>
</dbReference>
<dbReference type="SUPFAM" id="SSF54637">
    <property type="entry name" value="Thioesterase/thiol ester dehydrase-isomerase"/>
    <property type="match status" value="1"/>
</dbReference>
<evidence type="ECO:0008006" key="3">
    <source>
        <dbReference type="Google" id="ProtNLM"/>
    </source>
</evidence>
<accession>A0A8J2ZE00</accession>
<reference evidence="1 2" key="1">
    <citation type="journal article" date="2014" name="Int. J. Syst. Evol. Microbiol.">
        <title>Complete genome sequence of Corynebacterium casei LMG S-19264T (=DSM 44701T), isolated from a smear-ripened cheese.</title>
        <authorList>
            <consortium name="US DOE Joint Genome Institute (JGI-PGF)"/>
            <person name="Walter F."/>
            <person name="Albersmeier A."/>
            <person name="Kalinowski J."/>
            <person name="Ruckert C."/>
        </authorList>
    </citation>
    <scope>NUCLEOTIDE SEQUENCE [LARGE SCALE GENOMIC DNA]</scope>
    <source>
        <strain evidence="1 2">CGMCC 1.16330</strain>
    </source>
</reference>
<dbReference type="Gene3D" id="3.10.129.10">
    <property type="entry name" value="Hotdog Thioesterase"/>
    <property type="match status" value="1"/>
</dbReference>
<dbReference type="InterPro" id="IPR029069">
    <property type="entry name" value="HotDog_dom_sf"/>
</dbReference>
<name>A0A8J2ZE00_9PROT</name>
<proteinExistence type="predicted"/>
<organism evidence="1 2">
    <name type="scientific">Caldovatus sediminis</name>
    <dbReference type="NCBI Taxonomy" id="2041189"/>
    <lineage>
        <taxon>Bacteria</taxon>
        <taxon>Pseudomonadati</taxon>
        <taxon>Pseudomonadota</taxon>
        <taxon>Alphaproteobacteria</taxon>
        <taxon>Acetobacterales</taxon>
        <taxon>Roseomonadaceae</taxon>
        <taxon>Caldovatus</taxon>
    </lineage>
</organism>
<dbReference type="RefSeq" id="WP_188902481.1">
    <property type="nucleotide sequence ID" value="NZ_BMKS01000012.1"/>
</dbReference>
<dbReference type="AlphaFoldDB" id="A0A8J2ZE00"/>